<gene>
    <name evidence="2" type="ORF">S01H4_55561</name>
</gene>
<evidence type="ECO:0000313" key="2">
    <source>
        <dbReference type="EMBL" id="GAH07215.1"/>
    </source>
</evidence>
<comment type="caution">
    <text evidence="2">The sequence shown here is derived from an EMBL/GenBank/DDBJ whole genome shotgun (WGS) entry which is preliminary data.</text>
</comment>
<protein>
    <submittedName>
        <fullName evidence="2">Uncharacterized protein</fullName>
    </submittedName>
</protein>
<keyword evidence="1" id="KW-1133">Transmembrane helix</keyword>
<proteinExistence type="predicted"/>
<accession>X1DFY0</accession>
<organism evidence="2">
    <name type="scientific">marine sediment metagenome</name>
    <dbReference type="NCBI Taxonomy" id="412755"/>
    <lineage>
        <taxon>unclassified sequences</taxon>
        <taxon>metagenomes</taxon>
        <taxon>ecological metagenomes</taxon>
    </lineage>
</organism>
<feature type="transmembrane region" description="Helical" evidence="1">
    <location>
        <begin position="12"/>
        <end position="29"/>
    </location>
</feature>
<dbReference type="EMBL" id="BART01032081">
    <property type="protein sequence ID" value="GAH07215.1"/>
    <property type="molecule type" value="Genomic_DNA"/>
</dbReference>
<keyword evidence="1" id="KW-0472">Membrane</keyword>
<dbReference type="AlphaFoldDB" id="X1DFY0"/>
<feature type="non-terminal residue" evidence="2">
    <location>
        <position position="94"/>
    </location>
</feature>
<reference evidence="2" key="1">
    <citation type="journal article" date="2014" name="Front. Microbiol.">
        <title>High frequency of phylogenetically diverse reductive dehalogenase-homologous genes in deep subseafloor sedimentary metagenomes.</title>
        <authorList>
            <person name="Kawai M."/>
            <person name="Futagami T."/>
            <person name="Toyoda A."/>
            <person name="Takaki Y."/>
            <person name="Nishi S."/>
            <person name="Hori S."/>
            <person name="Arai W."/>
            <person name="Tsubouchi T."/>
            <person name="Morono Y."/>
            <person name="Uchiyama I."/>
            <person name="Ito T."/>
            <person name="Fujiyama A."/>
            <person name="Inagaki F."/>
            <person name="Takami H."/>
        </authorList>
    </citation>
    <scope>NUCLEOTIDE SEQUENCE</scope>
    <source>
        <strain evidence="2">Expedition CK06-06</strain>
    </source>
</reference>
<name>X1DFY0_9ZZZZ</name>
<sequence length="94" mass="10357">MMKRMITDYLPIGSFLISILGLLLTIFLWRKLENSALSKLEGLASELNLGLKGIYADLEPITNASSRAMGAISSLSDDTKMDKALNRRIGQDLL</sequence>
<evidence type="ECO:0000256" key="1">
    <source>
        <dbReference type="SAM" id="Phobius"/>
    </source>
</evidence>
<keyword evidence="1" id="KW-0812">Transmembrane</keyword>